<evidence type="ECO:0000313" key="5">
    <source>
        <dbReference type="EMBL" id="KAF6176859.1"/>
    </source>
</evidence>
<comment type="function">
    <text evidence="2">Repressor of jasmonate responses.</text>
</comment>
<evidence type="ECO:0000259" key="4">
    <source>
        <dbReference type="PROSITE" id="PS51320"/>
    </source>
</evidence>
<evidence type="ECO:0000256" key="3">
    <source>
        <dbReference type="SAM" id="MobiDB-lite"/>
    </source>
</evidence>
<dbReference type="Proteomes" id="UP000541444">
    <property type="component" value="Unassembled WGS sequence"/>
</dbReference>
<protein>
    <recommendedName>
        <fullName evidence="2">Protein TIFY</fullName>
    </recommendedName>
    <alternativeName>
        <fullName evidence="2">Jasmonate ZIM domain-containing protein</fullName>
    </alternativeName>
</protein>
<comment type="caution">
    <text evidence="5">The sequence shown here is derived from an EMBL/GenBank/DDBJ whole genome shotgun (WGS) entry which is preliminary data.</text>
</comment>
<feature type="compositionally biased region" description="Polar residues" evidence="3">
    <location>
        <begin position="1"/>
        <end position="13"/>
    </location>
</feature>
<evidence type="ECO:0000256" key="2">
    <source>
        <dbReference type="RuleBase" id="RU369065"/>
    </source>
</evidence>
<dbReference type="EMBL" id="JACGCM010000032">
    <property type="protein sequence ID" value="KAF6176859.1"/>
    <property type="molecule type" value="Genomic_DNA"/>
</dbReference>
<comment type="similarity">
    <text evidence="1 2">Belongs to the TIFY/JAZ family.</text>
</comment>
<keyword evidence="2" id="KW-0539">Nucleus</keyword>
<comment type="domain">
    <text evidence="2">The jas domain is required for interaction with COI1.</text>
</comment>
<proteinExistence type="inferred from homology"/>
<organism evidence="5 6">
    <name type="scientific">Kingdonia uniflora</name>
    <dbReference type="NCBI Taxonomy" id="39325"/>
    <lineage>
        <taxon>Eukaryota</taxon>
        <taxon>Viridiplantae</taxon>
        <taxon>Streptophyta</taxon>
        <taxon>Embryophyta</taxon>
        <taxon>Tracheophyta</taxon>
        <taxon>Spermatophyta</taxon>
        <taxon>Magnoliopsida</taxon>
        <taxon>Ranunculales</taxon>
        <taxon>Circaeasteraceae</taxon>
        <taxon>Kingdonia</taxon>
    </lineage>
</organism>
<feature type="region of interest" description="Disordered" evidence="3">
    <location>
        <begin position="1"/>
        <end position="20"/>
    </location>
</feature>
<accession>A0A7J7PBQ9</accession>
<dbReference type="Pfam" id="PF09425">
    <property type="entry name" value="Jas_motif"/>
    <property type="match status" value="1"/>
</dbReference>
<dbReference type="PROSITE" id="PS51320">
    <property type="entry name" value="TIFY"/>
    <property type="match status" value="1"/>
</dbReference>
<dbReference type="GO" id="GO:0009611">
    <property type="term" value="P:response to wounding"/>
    <property type="evidence" value="ECO:0007669"/>
    <property type="project" value="UniProtKB-UniRule"/>
</dbReference>
<dbReference type="SMART" id="SM00979">
    <property type="entry name" value="TIFY"/>
    <property type="match status" value="1"/>
</dbReference>
<dbReference type="GO" id="GO:2000022">
    <property type="term" value="P:regulation of jasmonic acid mediated signaling pathway"/>
    <property type="evidence" value="ECO:0007669"/>
    <property type="project" value="UniProtKB-UniRule"/>
</dbReference>
<keyword evidence="6" id="KW-1185">Reference proteome</keyword>
<dbReference type="InterPro" id="IPR010399">
    <property type="entry name" value="Tify_dom"/>
</dbReference>
<keyword evidence="2" id="KW-1184">Jasmonic acid signaling pathway</keyword>
<dbReference type="GO" id="GO:0031347">
    <property type="term" value="P:regulation of defense response"/>
    <property type="evidence" value="ECO:0007669"/>
    <property type="project" value="UniProtKB-UniRule"/>
</dbReference>
<evidence type="ECO:0000256" key="1">
    <source>
        <dbReference type="ARBA" id="ARBA00008614"/>
    </source>
</evidence>
<dbReference type="PANTHER" id="PTHR33077:SF140">
    <property type="entry name" value="PROTEIN TIFY 10B"/>
    <property type="match status" value="1"/>
</dbReference>
<evidence type="ECO:0000313" key="6">
    <source>
        <dbReference type="Proteomes" id="UP000541444"/>
    </source>
</evidence>
<dbReference type="PANTHER" id="PTHR33077">
    <property type="entry name" value="PROTEIN TIFY 4A-RELATED-RELATED"/>
    <property type="match status" value="1"/>
</dbReference>
<comment type="subcellular location">
    <subcellularLocation>
        <location evidence="2">Nucleus</location>
    </subcellularLocation>
</comment>
<sequence length="220" mass="24459">MSISPDFSETSRFQGHRPTRVAEKSNFSQTCNLLSQYLKENGGFGDLKLTPEMKDVSVSRDLKSMDLFPQHSGFESSPSPPAETVTNKEVQNPQMTIFYGGKVLVFDHLSADKVKQVMLLASKASSVPEKTPINFVTPPSTTTHYSTALAQPRQSHISGLPIARKASLHRFLEKRKDRILAKAPYTIIYSSASTSAKLTEAKKEWLGWTGQPPKTLEFQL</sequence>
<gene>
    <name evidence="5" type="ORF">GIB67_026546</name>
</gene>
<reference evidence="5 6" key="1">
    <citation type="journal article" date="2020" name="IScience">
        <title>Genome Sequencing of the Endangered Kingdonia uniflora (Circaeasteraceae, Ranunculales) Reveals Potential Mechanisms of Evolutionary Specialization.</title>
        <authorList>
            <person name="Sun Y."/>
            <person name="Deng T."/>
            <person name="Zhang A."/>
            <person name="Moore M.J."/>
            <person name="Landis J.B."/>
            <person name="Lin N."/>
            <person name="Zhang H."/>
            <person name="Zhang X."/>
            <person name="Huang J."/>
            <person name="Zhang X."/>
            <person name="Sun H."/>
            <person name="Wang H."/>
        </authorList>
    </citation>
    <scope>NUCLEOTIDE SEQUENCE [LARGE SCALE GENOMIC DNA]</scope>
    <source>
        <strain evidence="5">TB1705</strain>
        <tissue evidence="5">Leaf</tissue>
    </source>
</reference>
<name>A0A7J7PBQ9_9MAGN</name>
<dbReference type="OrthoDB" id="1937734at2759"/>
<dbReference type="Pfam" id="PF06200">
    <property type="entry name" value="tify"/>
    <property type="match status" value="1"/>
</dbReference>
<dbReference type="GO" id="GO:0005634">
    <property type="term" value="C:nucleus"/>
    <property type="evidence" value="ECO:0007669"/>
    <property type="project" value="UniProtKB-SubCell"/>
</dbReference>
<dbReference type="InterPro" id="IPR018467">
    <property type="entry name" value="CCT_CS"/>
</dbReference>
<feature type="domain" description="Tify" evidence="4">
    <location>
        <begin position="88"/>
        <end position="123"/>
    </location>
</feature>
<dbReference type="AlphaFoldDB" id="A0A7J7PBQ9"/>
<dbReference type="InterPro" id="IPR040390">
    <property type="entry name" value="TIFY/JAZ"/>
</dbReference>